<evidence type="ECO:0000256" key="4">
    <source>
        <dbReference type="ARBA" id="ARBA00023088"/>
    </source>
</evidence>
<proteinExistence type="predicted"/>
<evidence type="ECO:0000259" key="7">
    <source>
        <dbReference type="Pfam" id="PF16555"/>
    </source>
</evidence>
<evidence type="ECO:0000256" key="2">
    <source>
        <dbReference type="ARBA" id="ARBA00022525"/>
    </source>
</evidence>
<dbReference type="InterPro" id="IPR032364">
    <property type="entry name" value="GramPos_pilinD1_N"/>
</dbReference>
<keyword evidence="5" id="KW-1133">Transmembrane helix</keyword>
<keyword evidence="4" id="KW-0572">Peptidoglycan-anchor</keyword>
<dbReference type="Gene3D" id="2.60.40.10">
    <property type="entry name" value="Immunoglobulins"/>
    <property type="match status" value="2"/>
</dbReference>
<evidence type="ECO:0000256" key="5">
    <source>
        <dbReference type="SAM" id="Phobius"/>
    </source>
</evidence>
<evidence type="ECO:0000259" key="6">
    <source>
        <dbReference type="Pfam" id="PF00746"/>
    </source>
</evidence>
<keyword evidence="3" id="KW-0732">Signal</keyword>
<feature type="domain" description="Gram-positive cocci surface proteins LPxTG" evidence="6">
    <location>
        <begin position="462"/>
        <end position="495"/>
    </location>
</feature>
<evidence type="ECO:0000256" key="1">
    <source>
        <dbReference type="ARBA" id="ARBA00022512"/>
    </source>
</evidence>
<keyword evidence="5" id="KW-0812">Transmembrane</keyword>
<dbReference type="InterPro" id="IPR048052">
    <property type="entry name" value="FM1-like"/>
</dbReference>
<feature type="domain" description="SpaA-like prealbumin fold" evidence="8">
    <location>
        <begin position="342"/>
        <end position="433"/>
    </location>
</feature>
<dbReference type="Pfam" id="PF00746">
    <property type="entry name" value="Gram_pos_anchor"/>
    <property type="match status" value="1"/>
</dbReference>
<dbReference type="EMBL" id="CP117884">
    <property type="protein sequence ID" value="WDF82445.1"/>
    <property type="molecule type" value="Genomic_DNA"/>
</dbReference>
<name>A0ABY7WTG0_9LACO</name>
<reference evidence="9 10" key="1">
    <citation type="submission" date="2023-02" db="EMBL/GenBank/DDBJ databases">
        <title>Genome sequence of Lacticaseibacillus sp. KACC 23028.</title>
        <authorList>
            <person name="Kim S."/>
            <person name="Heo J."/>
            <person name="Kwon S.-W."/>
        </authorList>
    </citation>
    <scope>NUCLEOTIDE SEQUENCE [LARGE SCALE GENOMIC DNA]</scope>
    <source>
        <strain evidence="9 10">KACC 23028</strain>
    </source>
</reference>
<dbReference type="InterPro" id="IPR019931">
    <property type="entry name" value="LPXTG_anchor"/>
</dbReference>
<sequence length="499" mass="53599">MKHQAKHLALALIMVLGTIIGAVGALRPVVTTAADGDSVTIQVNKRDGAGLNQVVDNSNAADVDKMLQDTKPVAGATFSIYNISDKFYSEIKNKPDKSRDELIAEAIFNSGTYTAGIEPSTGTTGADGVANIPGLPEKTSSNYSVFMVKETGTPKGHYGSVPFIIILPIENEDGVVRVYPKNYQVSKRLLTGTEDGPRDFEVGTELEYQVDFTIPTDITRPQNAYINFTILDKMTGVDYVKDSLAVYLDGAETATPLADLGGVLTEPGNGTIWKIVLAPTDPQRAGIYKDNAGKTVSLKYKVKTTQALVPDNAAMNELTFQNFSGGQNHTTKVDSTAIITGGMKIMKVNEEGEKLKDAGFVLSLGGKYARFEGTLPNITGVTWVDELAPSDDADKPTVIRTDENGLAAVPGLKYGDYTLIEVETPEGHLVPKDDDAKFDYTVAFETYSKDQKTITNYKTMGNGSLPSTGSIGLIAIVLIGLVLLIGAFFLRNKKNDKTA</sequence>
<dbReference type="InterPro" id="IPR013783">
    <property type="entry name" value="Ig-like_fold"/>
</dbReference>
<dbReference type="Proteomes" id="UP001220377">
    <property type="component" value="Chromosome"/>
</dbReference>
<evidence type="ECO:0000313" key="9">
    <source>
        <dbReference type="EMBL" id="WDF82445.1"/>
    </source>
</evidence>
<feature type="domain" description="Gram-positive pilin subunit D1 N-terminal" evidence="7">
    <location>
        <begin position="38"/>
        <end position="182"/>
    </location>
</feature>
<dbReference type="InterPro" id="IPR026466">
    <property type="entry name" value="Fim_isopep_form_D2_dom"/>
</dbReference>
<dbReference type="InterPro" id="IPR041033">
    <property type="entry name" value="SpaA_PFL_dom_1"/>
</dbReference>
<keyword evidence="10" id="KW-1185">Reference proteome</keyword>
<gene>
    <name evidence="9" type="ORF">PQ472_11210</name>
</gene>
<dbReference type="RefSeq" id="WP_274259903.1">
    <property type="nucleotide sequence ID" value="NZ_CP117884.1"/>
</dbReference>
<evidence type="ECO:0000256" key="3">
    <source>
        <dbReference type="ARBA" id="ARBA00022729"/>
    </source>
</evidence>
<feature type="transmembrane region" description="Helical" evidence="5">
    <location>
        <begin position="471"/>
        <end position="490"/>
    </location>
</feature>
<dbReference type="NCBIfam" id="TIGR04226">
    <property type="entry name" value="RrgB_K2N_iso_D2"/>
    <property type="match status" value="1"/>
</dbReference>
<dbReference type="Pfam" id="PF16555">
    <property type="entry name" value="GramPos_pilinD1"/>
    <property type="match status" value="1"/>
</dbReference>
<dbReference type="NCBIfam" id="TIGR01167">
    <property type="entry name" value="LPXTG_anchor"/>
    <property type="match status" value="1"/>
</dbReference>
<organism evidence="9 10">
    <name type="scientific">Lacticaseibacillus pabuli</name>
    <dbReference type="NCBI Taxonomy" id="3025672"/>
    <lineage>
        <taxon>Bacteria</taxon>
        <taxon>Bacillati</taxon>
        <taxon>Bacillota</taxon>
        <taxon>Bacilli</taxon>
        <taxon>Lactobacillales</taxon>
        <taxon>Lactobacillaceae</taxon>
        <taxon>Lacticaseibacillus</taxon>
    </lineage>
</organism>
<protein>
    <submittedName>
        <fullName evidence="9">SpaH/EbpB family LPXTG-anchored major pilin</fullName>
    </submittedName>
</protein>
<accession>A0ABY7WTG0</accession>
<dbReference type="Pfam" id="PF17802">
    <property type="entry name" value="SpaA"/>
    <property type="match status" value="1"/>
</dbReference>
<dbReference type="NCBIfam" id="NF033902">
    <property type="entry name" value="iso_D2_wall_anc"/>
    <property type="match status" value="1"/>
</dbReference>
<evidence type="ECO:0000313" key="10">
    <source>
        <dbReference type="Proteomes" id="UP001220377"/>
    </source>
</evidence>
<keyword evidence="5" id="KW-0472">Membrane</keyword>
<keyword evidence="1" id="KW-0134">Cell wall</keyword>
<keyword evidence="2" id="KW-0964">Secreted</keyword>
<dbReference type="Gene3D" id="2.60.40.740">
    <property type="match status" value="1"/>
</dbReference>
<evidence type="ECO:0000259" key="8">
    <source>
        <dbReference type="Pfam" id="PF17802"/>
    </source>
</evidence>